<protein>
    <submittedName>
        <fullName evidence="1">Uncharacterized protein</fullName>
    </submittedName>
</protein>
<organism evidence="1 2">
    <name type="scientific">Parelaphostrongylus tenuis</name>
    <name type="common">Meningeal worm</name>
    <dbReference type="NCBI Taxonomy" id="148309"/>
    <lineage>
        <taxon>Eukaryota</taxon>
        <taxon>Metazoa</taxon>
        <taxon>Ecdysozoa</taxon>
        <taxon>Nematoda</taxon>
        <taxon>Chromadorea</taxon>
        <taxon>Rhabditida</taxon>
        <taxon>Rhabditina</taxon>
        <taxon>Rhabditomorpha</taxon>
        <taxon>Strongyloidea</taxon>
        <taxon>Metastrongylidae</taxon>
        <taxon>Parelaphostrongylus</taxon>
    </lineage>
</organism>
<dbReference type="AlphaFoldDB" id="A0AAD5N8A8"/>
<keyword evidence="2" id="KW-1185">Reference proteome</keyword>
<proteinExistence type="predicted"/>
<dbReference type="Proteomes" id="UP001196413">
    <property type="component" value="Unassembled WGS sequence"/>
</dbReference>
<accession>A0AAD5N8A8</accession>
<name>A0AAD5N8A8_PARTN</name>
<dbReference type="EMBL" id="JAHQIW010005084">
    <property type="protein sequence ID" value="KAJ1364866.1"/>
    <property type="molecule type" value="Genomic_DNA"/>
</dbReference>
<sequence length="103" mass="11336">MQTVFDVLERQGHRTLLPDAVLLSILDELIVRIDCGLKRSQKALFGPANDKVIKMDEMKENCIIVDSTLTGIYNQMNGMKCDTAIKVAATPMNHTSISGTLSV</sequence>
<reference evidence="1" key="1">
    <citation type="submission" date="2021-06" db="EMBL/GenBank/DDBJ databases">
        <title>Parelaphostrongylus tenuis whole genome reference sequence.</title>
        <authorList>
            <person name="Garwood T.J."/>
            <person name="Larsen P.A."/>
            <person name="Fountain-Jones N.M."/>
            <person name="Garbe J.R."/>
            <person name="Macchietto M.G."/>
            <person name="Kania S.A."/>
            <person name="Gerhold R.W."/>
            <person name="Richards J.E."/>
            <person name="Wolf T.M."/>
        </authorList>
    </citation>
    <scope>NUCLEOTIDE SEQUENCE</scope>
    <source>
        <strain evidence="1">MNPRO001-30</strain>
        <tissue evidence="1">Meninges</tissue>
    </source>
</reference>
<comment type="caution">
    <text evidence="1">The sequence shown here is derived from an EMBL/GenBank/DDBJ whole genome shotgun (WGS) entry which is preliminary data.</text>
</comment>
<evidence type="ECO:0000313" key="2">
    <source>
        <dbReference type="Proteomes" id="UP001196413"/>
    </source>
</evidence>
<evidence type="ECO:0000313" key="1">
    <source>
        <dbReference type="EMBL" id="KAJ1364866.1"/>
    </source>
</evidence>
<gene>
    <name evidence="1" type="ORF">KIN20_025054</name>
</gene>